<evidence type="ECO:0000313" key="2">
    <source>
        <dbReference type="Proteomes" id="UP001487740"/>
    </source>
</evidence>
<name>A0AAW0TE13_SCYPA</name>
<evidence type="ECO:0000313" key="1">
    <source>
        <dbReference type="EMBL" id="KAK8385814.1"/>
    </source>
</evidence>
<comment type="caution">
    <text evidence="1">The sequence shown here is derived from an EMBL/GenBank/DDBJ whole genome shotgun (WGS) entry which is preliminary data.</text>
</comment>
<evidence type="ECO:0008006" key="3">
    <source>
        <dbReference type="Google" id="ProtNLM"/>
    </source>
</evidence>
<dbReference type="Proteomes" id="UP001487740">
    <property type="component" value="Unassembled WGS sequence"/>
</dbReference>
<dbReference type="AlphaFoldDB" id="A0AAW0TE13"/>
<accession>A0AAW0TE13</accession>
<proteinExistence type="predicted"/>
<sequence>MSSLTIVSVTLVFPTSVSRHLSVLNPPKRAENQENTYPHISISIHLPVTYPHIRVQGDQLIRIRVGSSISHTHISSIASVCAITSANW</sequence>
<organism evidence="1 2">
    <name type="scientific">Scylla paramamosain</name>
    <name type="common">Mud crab</name>
    <dbReference type="NCBI Taxonomy" id="85552"/>
    <lineage>
        <taxon>Eukaryota</taxon>
        <taxon>Metazoa</taxon>
        <taxon>Ecdysozoa</taxon>
        <taxon>Arthropoda</taxon>
        <taxon>Crustacea</taxon>
        <taxon>Multicrustacea</taxon>
        <taxon>Malacostraca</taxon>
        <taxon>Eumalacostraca</taxon>
        <taxon>Eucarida</taxon>
        <taxon>Decapoda</taxon>
        <taxon>Pleocyemata</taxon>
        <taxon>Brachyura</taxon>
        <taxon>Eubrachyura</taxon>
        <taxon>Portunoidea</taxon>
        <taxon>Portunidae</taxon>
        <taxon>Portuninae</taxon>
        <taxon>Scylla</taxon>
    </lineage>
</organism>
<protein>
    <recommendedName>
        <fullName evidence="3">Secreted protein</fullName>
    </recommendedName>
</protein>
<dbReference type="EMBL" id="JARAKH010000032">
    <property type="protein sequence ID" value="KAK8385814.1"/>
    <property type="molecule type" value="Genomic_DNA"/>
</dbReference>
<reference evidence="1 2" key="1">
    <citation type="submission" date="2023-03" db="EMBL/GenBank/DDBJ databases">
        <title>High-quality genome of Scylla paramamosain provides insights in environmental adaptation.</title>
        <authorList>
            <person name="Zhang L."/>
        </authorList>
    </citation>
    <scope>NUCLEOTIDE SEQUENCE [LARGE SCALE GENOMIC DNA]</scope>
    <source>
        <strain evidence="1">LZ_2023a</strain>
        <tissue evidence="1">Muscle</tissue>
    </source>
</reference>
<keyword evidence="2" id="KW-1185">Reference proteome</keyword>
<gene>
    <name evidence="1" type="ORF">O3P69_016532</name>
</gene>